<evidence type="ECO:0000313" key="3">
    <source>
        <dbReference type="Proteomes" id="UP000030708"/>
    </source>
</evidence>
<dbReference type="PANTHER" id="PTHR14689:SF2">
    <property type="entry name" value="PHORBOL-ESTER_DAG-TYPE DOMAIN-CONTAINING PROTEIN"/>
    <property type="match status" value="1"/>
</dbReference>
<organism evidence="2 3">
    <name type="scientific">Plasmodium falciparum Tanzania</name>
    <name type="common">2000708</name>
    <dbReference type="NCBI Taxonomy" id="1036725"/>
    <lineage>
        <taxon>Eukaryota</taxon>
        <taxon>Sar</taxon>
        <taxon>Alveolata</taxon>
        <taxon>Apicomplexa</taxon>
        <taxon>Aconoidasida</taxon>
        <taxon>Haemosporida</taxon>
        <taxon>Plasmodiidae</taxon>
        <taxon>Plasmodium</taxon>
        <taxon>Plasmodium (Laverania)</taxon>
    </lineage>
</organism>
<gene>
    <name evidence="2" type="ORF">PFTANZ_06436</name>
</gene>
<dbReference type="Proteomes" id="UP000030708">
    <property type="component" value="Unassembled WGS sequence"/>
</dbReference>
<evidence type="ECO:0000313" key="2">
    <source>
        <dbReference type="EMBL" id="ETW32844.1"/>
    </source>
</evidence>
<feature type="domain" description="AP2-coincident C-terminal" evidence="1">
    <location>
        <begin position="62"/>
        <end position="140"/>
    </location>
</feature>
<sequence>METLVNERDINIKNENSKDNNKEMMIGMSHMNHDDQDLIYEKKDDIESLRLHYTDQEKLDVPSLVEICKQQLIVILKDMCSDCSTTDEKTSFLYHLNRLRSAVTVVDLHNYIAVFGPCLSYNKLPSTWNISVCDYLKQQLNILRAADSQQNANNNNNNN</sequence>
<dbReference type="Pfam" id="PF14733">
    <property type="entry name" value="ACDC"/>
    <property type="match status" value="1"/>
</dbReference>
<evidence type="ECO:0000259" key="1">
    <source>
        <dbReference type="Pfam" id="PF14733"/>
    </source>
</evidence>
<name>A0A024VVU7_PLAFA</name>
<proteinExistence type="predicted"/>
<feature type="non-terminal residue" evidence="2">
    <location>
        <position position="159"/>
    </location>
</feature>
<dbReference type="EMBL" id="KI927032">
    <property type="protein sequence ID" value="ETW32844.1"/>
    <property type="molecule type" value="Genomic_DNA"/>
</dbReference>
<dbReference type="AlphaFoldDB" id="A0A024VVU7"/>
<reference evidence="2 3" key="1">
    <citation type="submission" date="2013-02" db="EMBL/GenBank/DDBJ databases">
        <title>The Genome Annotation of Plasmodium falciparum Tanzania (2000708).</title>
        <authorList>
            <consortium name="The Broad Institute Genome Sequencing Platform"/>
            <consortium name="The Broad Institute Genome Sequencing Center for Infectious Disease"/>
            <person name="Neafsey D."/>
            <person name="Hoffman S."/>
            <person name="Volkman S."/>
            <person name="Rosenthal P."/>
            <person name="Walker B."/>
            <person name="Young S.K."/>
            <person name="Zeng Q."/>
            <person name="Gargeya S."/>
            <person name="Fitzgerald M."/>
            <person name="Haas B."/>
            <person name="Abouelleil A."/>
            <person name="Allen A.W."/>
            <person name="Alvarado L."/>
            <person name="Arachchi H.M."/>
            <person name="Berlin A.M."/>
            <person name="Chapman S.B."/>
            <person name="Gainer-Dewar J."/>
            <person name="Goldberg J."/>
            <person name="Griggs A."/>
            <person name="Gujja S."/>
            <person name="Hansen M."/>
            <person name="Howarth C."/>
            <person name="Imamovic A."/>
            <person name="Ireland A."/>
            <person name="Larimer J."/>
            <person name="McCowan C."/>
            <person name="Murphy C."/>
            <person name="Pearson M."/>
            <person name="Poon T.W."/>
            <person name="Priest M."/>
            <person name="Roberts A."/>
            <person name="Saif S."/>
            <person name="Shea T."/>
            <person name="Sisk P."/>
            <person name="Sykes S."/>
            <person name="Wortman J."/>
            <person name="Nusbaum C."/>
            <person name="Birren B."/>
        </authorList>
    </citation>
    <scope>NUCLEOTIDE SEQUENCE [LARGE SCALE GENOMIC DNA]</scope>
    <source>
        <strain evidence="3">Tanzania (2000708)</strain>
    </source>
</reference>
<accession>A0A024VVU7</accession>
<protein>
    <recommendedName>
        <fullName evidence="1">AP2-coincident C-terminal domain-containing protein</fullName>
    </recommendedName>
</protein>
<dbReference type="InterPro" id="IPR028078">
    <property type="entry name" value="ACDC"/>
</dbReference>
<reference evidence="2 3" key="2">
    <citation type="submission" date="2013-02" db="EMBL/GenBank/DDBJ databases">
        <title>The Genome Sequence of Plasmodium falciparum Tanzania (2000708).</title>
        <authorList>
            <consortium name="The Broad Institute Genome Sequencing Platform"/>
            <consortium name="The Broad Institute Genome Sequencing Center for Infectious Disease"/>
            <person name="Neafsey D."/>
            <person name="Cheeseman I."/>
            <person name="Volkman S."/>
            <person name="Adams J."/>
            <person name="Walker B."/>
            <person name="Young S.K."/>
            <person name="Zeng Q."/>
            <person name="Gargeya S."/>
            <person name="Fitzgerald M."/>
            <person name="Haas B."/>
            <person name="Abouelleil A."/>
            <person name="Alvarado L."/>
            <person name="Arachchi H.M."/>
            <person name="Berlin A.M."/>
            <person name="Chapman S.B."/>
            <person name="Dewar J."/>
            <person name="Goldberg J."/>
            <person name="Griggs A."/>
            <person name="Gujja S."/>
            <person name="Hansen M."/>
            <person name="Howarth C."/>
            <person name="Imamovic A."/>
            <person name="Larimer J."/>
            <person name="McCowan C."/>
            <person name="Murphy C."/>
            <person name="Neiman D."/>
            <person name="Pearson M."/>
            <person name="Priest M."/>
            <person name="Roberts A."/>
            <person name="Saif S."/>
            <person name="Shea T."/>
            <person name="Sisk P."/>
            <person name="Sykes S."/>
            <person name="Wortman J."/>
            <person name="Nusbaum C."/>
            <person name="Birren B."/>
        </authorList>
    </citation>
    <scope>NUCLEOTIDE SEQUENCE [LARGE SCALE GENOMIC DNA]</scope>
    <source>
        <strain evidence="3">Tanzania (2000708)</strain>
    </source>
</reference>
<dbReference type="PANTHER" id="PTHR14689">
    <property type="entry name" value="PHORBOL-ESTER_DAG-TYPE DOMAIN-CONTAINING PROTEIN"/>
    <property type="match status" value="1"/>
</dbReference>